<evidence type="ECO:0008006" key="3">
    <source>
        <dbReference type="Google" id="ProtNLM"/>
    </source>
</evidence>
<gene>
    <name evidence="1" type="ORF">KPN_01417</name>
</gene>
<dbReference type="EMBL" id="CP000647">
    <property type="protein sequence ID" value="ABR76849.1"/>
    <property type="molecule type" value="Genomic_DNA"/>
</dbReference>
<organism evidence="1 2">
    <name type="scientific">Klebsiella pneumoniae subsp. pneumoniae (strain ATCC 700721 / MGH 78578)</name>
    <dbReference type="NCBI Taxonomy" id="272620"/>
    <lineage>
        <taxon>Bacteria</taxon>
        <taxon>Pseudomonadati</taxon>
        <taxon>Pseudomonadota</taxon>
        <taxon>Gammaproteobacteria</taxon>
        <taxon>Enterobacterales</taxon>
        <taxon>Enterobacteriaceae</taxon>
        <taxon>Klebsiella/Raoultella group</taxon>
        <taxon>Klebsiella</taxon>
        <taxon>Klebsiella pneumoniae complex</taxon>
    </lineage>
</organism>
<accession>A6T8C8</accession>
<dbReference type="EnsemblBacteria" id="ABR76849">
    <property type="protein sequence ID" value="ABR76849"/>
    <property type="gene ID" value="KPN_01417"/>
</dbReference>
<dbReference type="Proteomes" id="UP000000265">
    <property type="component" value="Chromosome"/>
</dbReference>
<sequence length="259" mass="26486">MANTLTGLIPTIFTALDTVSREQVGFIPAVSRNAKADAAAKDQTVTAPVAPPATTVDITPGATAPNDGDQTIGTVDVKITKSKMAPVKWNGEEQLALGPAGTYNTILADQFKQAFRALANEMDADLAALYFASSRAVGTAGTAPFGIAGDLSDAANARQVLSDNGSPTTDLQMVLGSSAIANLRGKQSVLFKVNESGTDALLREGIVGRLEGFNIHESAHVKKRAASPAAGYLVNGAKAEGDILIAIDTGTGAFAAGES</sequence>
<name>A6T8C8_KLEP7</name>
<reference evidence="1 2" key="2">
    <citation type="submission" date="2006-09" db="EMBL/GenBank/DDBJ databases">
        <authorList>
            <consortium name="The Klebsiella pneumonia Genome Sequencing Project"/>
            <person name="McClelland M."/>
            <person name="Sanderson E.K."/>
            <person name="Spieth J."/>
            <person name="Clifton W.S."/>
            <person name="Latreille P."/>
            <person name="Sabo A."/>
            <person name="Pepin K."/>
            <person name="Bhonagiri V."/>
            <person name="Porwollik S."/>
            <person name="Ali J."/>
            <person name="Wilson R.K."/>
        </authorList>
    </citation>
    <scope>NUCLEOTIDE SEQUENCE [LARGE SCALE GENOMIC DNA]</scope>
    <source>
        <strain evidence="2">ATCC 700721 / MGH 78578</strain>
    </source>
</reference>
<proteinExistence type="predicted"/>
<dbReference type="HOGENOM" id="CLU_061988_0_0_6"/>
<dbReference type="STRING" id="272620.KPN_01417"/>
<dbReference type="KEGG" id="kpn:KPN_01417"/>
<evidence type="ECO:0000313" key="1">
    <source>
        <dbReference type="EMBL" id="ABR76849.1"/>
    </source>
</evidence>
<reference evidence="1 2" key="1">
    <citation type="journal article" date="2001" name="Nature">
        <title>Complete genome sequence of Salmonella enterica serovar Typhimurium LT2.</title>
        <authorList>
            <person name="McClelland M."/>
            <person name="Sanderson K.E."/>
            <person name="Spieth J."/>
            <person name="Clifton S.W."/>
            <person name="Latreille P."/>
            <person name="Courtney L."/>
            <person name="Porwollik S."/>
            <person name="Ali J."/>
            <person name="Dante M."/>
            <person name="Du F."/>
            <person name="Hou S."/>
            <person name="Layman D."/>
            <person name="Leonard S."/>
            <person name="Nguyen C."/>
            <person name="Scott K."/>
            <person name="Holmes A."/>
            <person name="Grewal N."/>
            <person name="Mulvaney E."/>
            <person name="Ryan E."/>
            <person name="Sun H."/>
            <person name="Florea L."/>
            <person name="Miller W."/>
            <person name="Stoneking T."/>
            <person name="Nhan M."/>
            <person name="Waterston R."/>
            <person name="Wilson R.K."/>
        </authorList>
    </citation>
    <scope>NUCLEOTIDE SEQUENCE [LARGE SCALE GENOMIC DNA]</scope>
    <source>
        <strain evidence="2">ATCC 700721 / MGH 78578</strain>
    </source>
</reference>
<dbReference type="AlphaFoldDB" id="A6T8C8"/>
<protein>
    <recommendedName>
        <fullName evidence="3">P22 coat-protein 5 family protein</fullName>
    </recommendedName>
</protein>
<dbReference type="PaxDb" id="272620-KPN_01417"/>
<evidence type="ECO:0000313" key="2">
    <source>
        <dbReference type="Proteomes" id="UP000000265"/>
    </source>
</evidence>